<organism evidence="1 2">
    <name type="scientific">Ajellomyces capsulatus (strain H143)</name>
    <name type="common">Darling's disease fungus</name>
    <name type="synonym">Histoplasma capsulatum</name>
    <dbReference type="NCBI Taxonomy" id="544712"/>
    <lineage>
        <taxon>Eukaryota</taxon>
        <taxon>Fungi</taxon>
        <taxon>Dikarya</taxon>
        <taxon>Ascomycota</taxon>
        <taxon>Pezizomycotina</taxon>
        <taxon>Eurotiomycetes</taxon>
        <taxon>Eurotiomycetidae</taxon>
        <taxon>Onygenales</taxon>
        <taxon>Ajellomycetaceae</taxon>
        <taxon>Histoplasma</taxon>
    </lineage>
</organism>
<reference evidence="2" key="1">
    <citation type="submission" date="2009-05" db="EMBL/GenBank/DDBJ databases">
        <title>The genome sequence of Ajellomyces capsulatus strain H143.</title>
        <authorList>
            <person name="Champion M."/>
            <person name="Cuomo C.A."/>
            <person name="Ma L.-J."/>
            <person name="Henn M.R."/>
            <person name="Sil A."/>
            <person name="Goldman B."/>
            <person name="Young S.K."/>
            <person name="Kodira C.D."/>
            <person name="Zeng Q."/>
            <person name="Koehrsen M."/>
            <person name="Alvarado L."/>
            <person name="Berlin A.M."/>
            <person name="Borenstein D."/>
            <person name="Chen Z."/>
            <person name="Engels R."/>
            <person name="Freedman E."/>
            <person name="Gellesch M."/>
            <person name="Goldberg J."/>
            <person name="Griggs A."/>
            <person name="Gujja S."/>
            <person name="Heiman D.I."/>
            <person name="Hepburn T.A."/>
            <person name="Howarth C."/>
            <person name="Jen D."/>
            <person name="Larson L."/>
            <person name="Lewis B."/>
            <person name="Mehta T."/>
            <person name="Park D."/>
            <person name="Pearson M."/>
            <person name="Roberts A."/>
            <person name="Saif S."/>
            <person name="Shea T.D."/>
            <person name="Shenoy N."/>
            <person name="Sisk P."/>
            <person name="Stolte C."/>
            <person name="Sykes S."/>
            <person name="Walk T."/>
            <person name="White J."/>
            <person name="Yandava C."/>
            <person name="Klein B."/>
            <person name="McEwen J.G."/>
            <person name="Puccia R."/>
            <person name="Goldman G.H."/>
            <person name="Felipe M.S."/>
            <person name="Nino-Vega G."/>
            <person name="San-Blas G."/>
            <person name="Taylor J.W."/>
            <person name="Mendoza L."/>
            <person name="Galagan J.E."/>
            <person name="Nusbaum C."/>
            <person name="Birren B.W."/>
        </authorList>
    </citation>
    <scope>NUCLEOTIDE SEQUENCE [LARGE SCALE GENOMIC DNA]</scope>
    <source>
        <strain evidence="2">H143</strain>
    </source>
</reference>
<sequence>MSLDSSRNMRKSNTWAANCCAFSLPLCSSLKIRRITRRSQQRNNNNDGDSAMGVFEQSSCIIVLIVDLVEVESTLSCDGPEFDSLASDSGLAMILESWSGTQRVLRSGTNHQ</sequence>
<dbReference type="EMBL" id="GG692419">
    <property type="protein sequence ID" value="EER45536.1"/>
    <property type="molecule type" value="Genomic_DNA"/>
</dbReference>
<dbReference type="Proteomes" id="UP000002624">
    <property type="component" value="Unassembled WGS sequence"/>
</dbReference>
<gene>
    <name evidence="1" type="ORF">HCDG_01115</name>
</gene>
<name>C6H333_AJECH</name>
<dbReference type="VEuPathDB" id="FungiDB:HCDG_01115"/>
<accession>C6H333</accession>
<protein>
    <submittedName>
        <fullName evidence="1">Uncharacterized protein</fullName>
    </submittedName>
</protein>
<proteinExistence type="predicted"/>
<dbReference type="HOGENOM" id="CLU_2145103_0_0_1"/>
<evidence type="ECO:0000313" key="1">
    <source>
        <dbReference type="EMBL" id="EER45536.1"/>
    </source>
</evidence>
<dbReference type="AlphaFoldDB" id="C6H333"/>
<evidence type="ECO:0000313" key="2">
    <source>
        <dbReference type="Proteomes" id="UP000002624"/>
    </source>
</evidence>